<keyword evidence="1" id="KW-0812">Transmembrane</keyword>
<dbReference type="PANTHER" id="PTHR20910">
    <property type="entry name" value="AGAP001623-PA"/>
    <property type="match status" value="1"/>
</dbReference>
<organism evidence="3 4">
    <name type="scientific">Monosiga brevicollis</name>
    <name type="common">Choanoflagellate</name>
    <dbReference type="NCBI Taxonomy" id="81824"/>
    <lineage>
        <taxon>Eukaryota</taxon>
        <taxon>Choanoflagellata</taxon>
        <taxon>Craspedida</taxon>
        <taxon>Salpingoecidae</taxon>
        <taxon>Monosiga</taxon>
    </lineage>
</organism>
<keyword evidence="1" id="KW-1133">Transmembrane helix</keyword>
<evidence type="ECO:0000313" key="3">
    <source>
        <dbReference type="EMBL" id="EDQ87759.1"/>
    </source>
</evidence>
<evidence type="ECO:0000256" key="1">
    <source>
        <dbReference type="SAM" id="Phobius"/>
    </source>
</evidence>
<dbReference type="PANTHER" id="PTHR20910:SF1">
    <property type="entry name" value="SUPEROXIDE DISMUTASE COPPER_ZINC BINDING DOMAIN-CONTAINING PROTEIN"/>
    <property type="match status" value="1"/>
</dbReference>
<proteinExistence type="predicted"/>
<dbReference type="Gene3D" id="2.60.40.200">
    <property type="entry name" value="Superoxide dismutase, copper/zinc binding domain"/>
    <property type="match status" value="5"/>
</dbReference>
<dbReference type="Pfam" id="PF00080">
    <property type="entry name" value="Sod_Cu"/>
    <property type="match status" value="4"/>
</dbReference>
<feature type="domain" description="Superoxide dismutase copper/zinc binding" evidence="2">
    <location>
        <begin position="644"/>
        <end position="772"/>
    </location>
</feature>
<dbReference type="GO" id="GO:0006801">
    <property type="term" value="P:superoxide metabolic process"/>
    <property type="evidence" value="ECO:0007669"/>
    <property type="project" value="InterPro"/>
</dbReference>
<feature type="domain" description="Superoxide dismutase copper/zinc binding" evidence="2">
    <location>
        <begin position="325"/>
        <end position="461"/>
    </location>
</feature>
<dbReference type="GO" id="GO:0046872">
    <property type="term" value="F:metal ion binding"/>
    <property type="evidence" value="ECO:0007669"/>
    <property type="project" value="InterPro"/>
</dbReference>
<feature type="transmembrane region" description="Helical" evidence="1">
    <location>
        <begin position="979"/>
        <end position="1000"/>
    </location>
</feature>
<gene>
    <name evidence="3" type="ORF">MONBRDRAFT_37745</name>
</gene>
<feature type="domain" description="Superoxide dismutase copper/zinc binding" evidence="2">
    <location>
        <begin position="483"/>
        <end position="623"/>
    </location>
</feature>
<accession>A9V3S8</accession>
<keyword evidence="1" id="KW-0472">Membrane</keyword>
<evidence type="ECO:0000313" key="4">
    <source>
        <dbReference type="Proteomes" id="UP000001357"/>
    </source>
</evidence>
<name>A9V3S8_MONBE</name>
<dbReference type="EMBL" id="CH991557">
    <property type="protein sequence ID" value="EDQ87759.1"/>
    <property type="molecule type" value="Genomic_DNA"/>
</dbReference>
<dbReference type="eggNOG" id="ENOG502QW6R">
    <property type="taxonomic scope" value="Eukaryota"/>
</dbReference>
<keyword evidence="4" id="KW-1185">Reference proteome</keyword>
<dbReference type="GeneID" id="5892559"/>
<dbReference type="Proteomes" id="UP000001357">
    <property type="component" value="Unassembled WGS sequence"/>
</dbReference>
<sequence>MASLWQQYKNVSPRMRIAFGVDQTMSTMGPMNGITASASIDAGDSAGASASLVFTGQLPSPGSVRLYVATYPRQSTSQSQLEACSLDQIGELYDPQNLRANPNYATRCSADPSNCAPGDLEGIFGKLTDCSSSLCRHGQAKTAPRDLVALTGRALVLVNIATNQPLYCSNLVIKTQGVSNSALQGKAHNKLLRTSFMARQSRFEDNILSRFTLRFGSPNPANLPTTTAHWLLADRPATSTLASFCAAASTPAISINLTQTCNGPLDLQSTSGVAHCVTTLAEDLATLSNPVLLLSNTKGGSPLLCSPLHAPKSRVVHALFNTELVDGVIQFSQPDPDSATTISVTLKGLHQRAGGWHVHTFPVPEPSAVGASPGVDQCSGAAVGGHFNPFNALVPCSSAPGMTDDQCEVGDLAGKHGTLANLDSVSITYTDWNLPLFGAASIVGRSIVIHVNANNNPRLACATIQPEPDSVTTVVARFMGDVVGDITFQQDAADPYADTTVLVDLRYTNQSQSATSGHNWHVHVDAPDLLNCASAGGHYNPLDVCLTAACGYPSTCGVGRLQPGCEMGDLANKHGPLNILSGATLPGARAFFTDLQLPLSGPDSIIGRSIVVHGADGAGARLTCATLRRRAPRTATATVAMGGISGTVGFAQAYPGAPTYVTVNLAGLQQRIGGYHVHVLPVPAPSEVGLSSPSAAQCSPAAVGGHFDPYNTGNTCDPSITGDACEVGDLSGKHGSLRGLTSIDVGYSDMHLPLFGVNSIVGRSVVLHSTAQGAPRLACATIQYADTHSVLTYKAHFTSTGSASAVTGSIVFQQLRDDPDAETSVLVALAHSAHSSGVSMGHAWHVHQSPVSGSDCASAGGHYNPYEVCLSADCGYSSSCGQSGLQAGCELGDLAHKHGTLSLGAASPLPLSRSFYTDIQLPLSGATSVGARSIVIHGSNGTAPRIACASMVASISSTSTAAPTSTPASSSKHKHRRTAVALLVTALFLVAGAMAGMAYYRHTQRHTRGIGSDMTEQLLMDSEYAALEEMHKDDDTFDLNRASQA</sequence>
<protein>
    <recommendedName>
        <fullName evidence="2">Superoxide dismutase copper/zinc binding domain-containing protein</fullName>
    </recommendedName>
</protein>
<dbReference type="KEGG" id="mbr:MONBRDRAFT_37745"/>
<dbReference type="InterPro" id="IPR001424">
    <property type="entry name" value="SOD_Cu_Zn_dom"/>
</dbReference>
<evidence type="ECO:0000259" key="2">
    <source>
        <dbReference type="Pfam" id="PF00080"/>
    </source>
</evidence>
<reference evidence="3 4" key="1">
    <citation type="journal article" date="2008" name="Nature">
        <title>The genome of the choanoflagellate Monosiga brevicollis and the origin of metazoans.</title>
        <authorList>
            <consortium name="JGI Sequencing"/>
            <person name="King N."/>
            <person name="Westbrook M.J."/>
            <person name="Young S.L."/>
            <person name="Kuo A."/>
            <person name="Abedin M."/>
            <person name="Chapman J."/>
            <person name="Fairclough S."/>
            <person name="Hellsten U."/>
            <person name="Isogai Y."/>
            <person name="Letunic I."/>
            <person name="Marr M."/>
            <person name="Pincus D."/>
            <person name="Putnam N."/>
            <person name="Rokas A."/>
            <person name="Wright K.J."/>
            <person name="Zuzow R."/>
            <person name="Dirks W."/>
            <person name="Good M."/>
            <person name="Goodstein D."/>
            <person name="Lemons D."/>
            <person name="Li W."/>
            <person name="Lyons J.B."/>
            <person name="Morris A."/>
            <person name="Nichols S."/>
            <person name="Richter D.J."/>
            <person name="Salamov A."/>
            <person name="Bork P."/>
            <person name="Lim W.A."/>
            <person name="Manning G."/>
            <person name="Miller W.T."/>
            <person name="McGinnis W."/>
            <person name="Shapiro H."/>
            <person name="Tjian R."/>
            <person name="Grigoriev I.V."/>
            <person name="Rokhsar D."/>
        </authorList>
    </citation>
    <scope>NUCLEOTIDE SEQUENCE [LARGE SCALE GENOMIC DNA]</scope>
    <source>
        <strain evidence="4">MX1 / ATCC 50154</strain>
    </source>
</reference>
<dbReference type="SUPFAM" id="SSF49329">
    <property type="entry name" value="Cu,Zn superoxide dismutase-like"/>
    <property type="match status" value="4"/>
</dbReference>
<feature type="domain" description="Superoxide dismutase copper/zinc binding" evidence="2">
    <location>
        <begin position="806"/>
        <end position="939"/>
    </location>
</feature>
<dbReference type="AlphaFoldDB" id="A9V3S8"/>
<dbReference type="InterPro" id="IPR053257">
    <property type="entry name" value="Cu-only_SOD"/>
</dbReference>
<dbReference type="RefSeq" id="XP_001747292.1">
    <property type="nucleotide sequence ID" value="XM_001747240.1"/>
</dbReference>
<dbReference type="InParanoid" id="A9V3S8"/>
<dbReference type="InterPro" id="IPR036423">
    <property type="entry name" value="SOD-like_Cu/Zn_dom_sf"/>
</dbReference>